<dbReference type="Proteomes" id="UP000000311">
    <property type="component" value="Unassembled WGS sequence"/>
</dbReference>
<dbReference type="EMBL" id="GL442475">
    <property type="protein sequence ID" value="EFN63409.1"/>
    <property type="molecule type" value="Genomic_DNA"/>
</dbReference>
<evidence type="ECO:0000313" key="3">
    <source>
        <dbReference type="Proteomes" id="UP000000311"/>
    </source>
</evidence>
<sequence length="86" mass="10145">MKTYMKVPPVTEKRARMEKFTARESNHDSELWSITLQAADWEGRSLLKWTRLRPGQPAESERRSRYREVTDFHSGPLRKGNSVQQL</sequence>
<accession>E2AT35</accession>
<gene>
    <name evidence="2" type="ORF">EAG_12819</name>
</gene>
<evidence type="ECO:0000313" key="2">
    <source>
        <dbReference type="EMBL" id="EFN63409.1"/>
    </source>
</evidence>
<reference evidence="2 3" key="1">
    <citation type="journal article" date="2010" name="Science">
        <title>Genomic comparison of the ants Camponotus floridanus and Harpegnathos saltator.</title>
        <authorList>
            <person name="Bonasio R."/>
            <person name="Zhang G."/>
            <person name="Ye C."/>
            <person name="Mutti N.S."/>
            <person name="Fang X."/>
            <person name="Qin N."/>
            <person name="Donahue G."/>
            <person name="Yang P."/>
            <person name="Li Q."/>
            <person name="Li C."/>
            <person name="Zhang P."/>
            <person name="Huang Z."/>
            <person name="Berger S.L."/>
            <person name="Reinberg D."/>
            <person name="Wang J."/>
            <person name="Liebig J."/>
        </authorList>
    </citation>
    <scope>NUCLEOTIDE SEQUENCE [LARGE SCALE GENOMIC DNA]</scope>
    <source>
        <strain evidence="3">C129</strain>
    </source>
</reference>
<feature type="region of interest" description="Disordered" evidence="1">
    <location>
        <begin position="52"/>
        <end position="86"/>
    </location>
</feature>
<name>E2AT35_CAMFO</name>
<protein>
    <submittedName>
        <fullName evidence="2">Uncharacterized protein</fullName>
    </submittedName>
</protein>
<dbReference type="InParanoid" id="E2AT35"/>
<proteinExistence type="predicted"/>
<feature type="compositionally biased region" description="Basic and acidic residues" evidence="1">
    <location>
        <begin position="59"/>
        <end position="71"/>
    </location>
</feature>
<organism evidence="3">
    <name type="scientific">Camponotus floridanus</name>
    <name type="common">Florida carpenter ant</name>
    <dbReference type="NCBI Taxonomy" id="104421"/>
    <lineage>
        <taxon>Eukaryota</taxon>
        <taxon>Metazoa</taxon>
        <taxon>Ecdysozoa</taxon>
        <taxon>Arthropoda</taxon>
        <taxon>Hexapoda</taxon>
        <taxon>Insecta</taxon>
        <taxon>Pterygota</taxon>
        <taxon>Neoptera</taxon>
        <taxon>Endopterygota</taxon>
        <taxon>Hymenoptera</taxon>
        <taxon>Apocrita</taxon>
        <taxon>Aculeata</taxon>
        <taxon>Formicoidea</taxon>
        <taxon>Formicidae</taxon>
        <taxon>Formicinae</taxon>
        <taxon>Camponotus</taxon>
    </lineage>
</organism>
<keyword evidence="3" id="KW-1185">Reference proteome</keyword>
<evidence type="ECO:0000256" key="1">
    <source>
        <dbReference type="SAM" id="MobiDB-lite"/>
    </source>
</evidence>
<dbReference type="AlphaFoldDB" id="E2AT35"/>